<dbReference type="InterPro" id="IPR001279">
    <property type="entry name" value="Metallo-B-lactamas"/>
</dbReference>
<dbReference type="InterPro" id="IPR036866">
    <property type="entry name" value="RibonucZ/Hydroxyglut_hydro"/>
</dbReference>
<protein>
    <submittedName>
        <fullName evidence="2">MBL fold metallo-hydrolase</fullName>
    </submittedName>
</protein>
<gene>
    <name evidence="2" type="ORF">OM075_04565</name>
</gene>
<comment type="caution">
    <text evidence="2">The sequence shown here is derived from an EMBL/GenBank/DDBJ whole genome shotgun (WGS) entry which is preliminary data.</text>
</comment>
<dbReference type="PANTHER" id="PTHR47619:SF1">
    <property type="entry name" value="EXODEOXYRIBONUCLEASE WALJ"/>
    <property type="match status" value="1"/>
</dbReference>
<evidence type="ECO:0000313" key="2">
    <source>
        <dbReference type="EMBL" id="MCW3785725.1"/>
    </source>
</evidence>
<dbReference type="PANTHER" id="PTHR47619">
    <property type="entry name" value="METALLO-HYDROLASE YYCJ-RELATED"/>
    <property type="match status" value="1"/>
</dbReference>
<dbReference type="SMART" id="SM00849">
    <property type="entry name" value="Lactamase_B"/>
    <property type="match status" value="1"/>
</dbReference>
<evidence type="ECO:0000313" key="3">
    <source>
        <dbReference type="Proteomes" id="UP001209229"/>
    </source>
</evidence>
<dbReference type="Gene3D" id="3.60.15.10">
    <property type="entry name" value="Ribonuclease Z/Hydroxyacylglutathione hydrolase-like"/>
    <property type="match status" value="1"/>
</dbReference>
<organism evidence="2 3">
    <name type="scientific">Plebeiibacterium sediminum</name>
    <dbReference type="NCBI Taxonomy" id="2992112"/>
    <lineage>
        <taxon>Bacteria</taxon>
        <taxon>Pseudomonadati</taxon>
        <taxon>Bacteroidota</taxon>
        <taxon>Bacteroidia</taxon>
        <taxon>Marinilabiliales</taxon>
        <taxon>Marinilabiliaceae</taxon>
        <taxon>Plebeiibacterium</taxon>
    </lineage>
</organism>
<keyword evidence="3" id="KW-1185">Reference proteome</keyword>
<dbReference type="RefSeq" id="WP_301189295.1">
    <property type="nucleotide sequence ID" value="NZ_JAPDPJ010000005.1"/>
</dbReference>
<dbReference type="InterPro" id="IPR052533">
    <property type="entry name" value="WalJ/YycJ-like"/>
</dbReference>
<reference evidence="2" key="1">
    <citation type="submission" date="2022-10" db="EMBL/GenBank/DDBJ databases">
        <authorList>
            <person name="Yu W.X."/>
        </authorList>
    </citation>
    <scope>NUCLEOTIDE SEQUENCE</scope>
    <source>
        <strain evidence="2">AAT</strain>
    </source>
</reference>
<dbReference type="SUPFAM" id="SSF56281">
    <property type="entry name" value="Metallo-hydrolase/oxidoreductase"/>
    <property type="match status" value="1"/>
</dbReference>
<dbReference type="Pfam" id="PF12706">
    <property type="entry name" value="Lactamase_B_2"/>
    <property type="match status" value="1"/>
</dbReference>
<dbReference type="Proteomes" id="UP001209229">
    <property type="component" value="Unassembled WGS sequence"/>
</dbReference>
<evidence type="ECO:0000259" key="1">
    <source>
        <dbReference type="SMART" id="SM00849"/>
    </source>
</evidence>
<name>A0AAE3M2T8_9BACT</name>
<feature type="domain" description="Metallo-beta-lactamase" evidence="1">
    <location>
        <begin position="12"/>
        <end position="202"/>
    </location>
</feature>
<accession>A0AAE3M2T8</accession>
<sequence>MIEVCALASGSNGNCYYIGNDKEAVLIDAGISRRQIVDRMKEKSLDPSKIKAVFISHEHSDHYRGAKVLSKKLNIPIYMTKETHEKSYFTMRPTNVITFNPGETVEIGGISIHSFSKQHDAIEPVSFRVEYNGKNIGVMTDIGAACDNVKLHLSKCDFLFLESNYDVNMLETGKYPYYLKQRVAGDQGHLSNEQAKELVEAHAGEHLKTIYLSHISEDNNRGEIALDTFKHLMDRYSIKLTSRYAACGVEKF</sequence>
<dbReference type="EMBL" id="JAPDPJ010000005">
    <property type="protein sequence ID" value="MCW3785725.1"/>
    <property type="molecule type" value="Genomic_DNA"/>
</dbReference>
<dbReference type="AlphaFoldDB" id="A0AAE3M2T8"/>
<proteinExistence type="predicted"/>